<dbReference type="Pfam" id="PF13927">
    <property type="entry name" value="Ig_3"/>
    <property type="match status" value="2"/>
</dbReference>
<dbReference type="InterPro" id="IPR007110">
    <property type="entry name" value="Ig-like_dom"/>
</dbReference>
<reference evidence="9" key="2">
    <citation type="submission" date="2025-08" db="UniProtKB">
        <authorList>
            <consortium name="Ensembl"/>
        </authorList>
    </citation>
    <scope>IDENTIFICATION</scope>
    <source>
        <strain evidence="9">Brown Norway</strain>
    </source>
</reference>
<evidence type="ECO:0000256" key="6">
    <source>
        <dbReference type="SAM" id="Phobius"/>
    </source>
</evidence>
<dbReference type="PANTHER" id="PTHR44427:SF1">
    <property type="entry name" value="CARCINOEMBRYONIC ANTIGEN-RELATED CELL ADHESION MOLECULE 1"/>
    <property type="match status" value="1"/>
</dbReference>
<feature type="region of interest" description="Disordered" evidence="5">
    <location>
        <begin position="454"/>
        <end position="478"/>
    </location>
</feature>
<dbReference type="Pfam" id="PF07686">
    <property type="entry name" value="V-set"/>
    <property type="match status" value="1"/>
</dbReference>
<dbReference type="PANTHER" id="PTHR44427">
    <property type="entry name" value="CARCINOEMBRYONIC ANTIGEN-RELATED CELL ADHESION MOLECULE 19"/>
    <property type="match status" value="1"/>
</dbReference>
<keyword evidence="2" id="KW-0325">Glycoprotein</keyword>
<organism evidence="9 10">
    <name type="scientific">Rattus norvegicus</name>
    <name type="common">Rat</name>
    <dbReference type="NCBI Taxonomy" id="10116"/>
    <lineage>
        <taxon>Eukaryota</taxon>
        <taxon>Metazoa</taxon>
        <taxon>Chordata</taxon>
        <taxon>Craniata</taxon>
        <taxon>Vertebrata</taxon>
        <taxon>Euteleostomi</taxon>
        <taxon>Mammalia</taxon>
        <taxon>Eutheria</taxon>
        <taxon>Euarchontoglires</taxon>
        <taxon>Glires</taxon>
        <taxon>Rodentia</taxon>
        <taxon>Myomorpha</taxon>
        <taxon>Muroidea</taxon>
        <taxon>Muridae</taxon>
        <taxon>Murinae</taxon>
        <taxon>Rattus</taxon>
    </lineage>
</organism>
<dbReference type="GeneTree" id="ENSGT01100000263479"/>
<feature type="chain" id="PRO_5047118070" evidence="7">
    <location>
        <begin position="34"/>
        <end position="478"/>
    </location>
</feature>
<dbReference type="OMA" id="WENSENY"/>
<evidence type="ECO:0000313" key="9">
    <source>
        <dbReference type="Ensembl" id="ENSRNOP00000054410.6"/>
    </source>
</evidence>
<dbReference type="STRING" id="10116.ENSRNOP00000054410"/>
<dbReference type="PaxDb" id="10116-ENSRNOP00000054410"/>
<dbReference type="InterPro" id="IPR013783">
    <property type="entry name" value="Ig-like_fold"/>
</dbReference>
<protein>
    <submittedName>
        <fullName evidence="9">CEA cell adhesion molecule 6</fullName>
    </submittedName>
</protein>
<dbReference type="eggNOG" id="ENOG502RXPD">
    <property type="taxonomic scope" value="Eukaryota"/>
</dbReference>
<keyword evidence="6" id="KW-0812">Transmembrane</keyword>
<accession>A0ABZ3NNN5</accession>
<evidence type="ECO:0000256" key="3">
    <source>
        <dbReference type="ARBA" id="ARBA00023319"/>
    </source>
</evidence>
<dbReference type="InterPro" id="IPR003598">
    <property type="entry name" value="Ig_sub2"/>
</dbReference>
<evidence type="ECO:0000256" key="4">
    <source>
        <dbReference type="ARBA" id="ARBA00038222"/>
    </source>
</evidence>
<gene>
    <name evidence="9 11" type="primary">Ceacam6</name>
</gene>
<feature type="compositionally biased region" description="Basic residues" evidence="5">
    <location>
        <begin position="465"/>
        <end position="478"/>
    </location>
</feature>
<dbReference type="InterPro" id="IPR036179">
    <property type="entry name" value="Ig-like_dom_sf"/>
</dbReference>
<dbReference type="Gene3D" id="2.60.40.10">
    <property type="entry name" value="Immunoglobulins"/>
    <property type="match status" value="4"/>
</dbReference>
<dbReference type="Ensembl" id="ENSRNOT00000057600.6">
    <property type="protein sequence ID" value="ENSRNOP00000054410.6"/>
    <property type="gene ID" value="ENSRNOG00000030331.8"/>
</dbReference>
<dbReference type="Proteomes" id="UP000002494">
    <property type="component" value="Chromosome 1"/>
</dbReference>
<reference evidence="9" key="3">
    <citation type="submission" date="2025-09" db="UniProtKB">
        <authorList>
            <consortium name="Ensembl"/>
        </authorList>
    </citation>
    <scope>IDENTIFICATION</scope>
    <source>
        <strain evidence="9">Brown Norway</strain>
    </source>
</reference>
<keyword evidence="10" id="KW-1185">Reference proteome</keyword>
<feature type="signal peptide" evidence="7">
    <location>
        <begin position="1"/>
        <end position="33"/>
    </location>
</feature>
<dbReference type="SMART" id="SM00408">
    <property type="entry name" value="IGc2"/>
    <property type="match status" value="3"/>
</dbReference>
<evidence type="ECO:0000313" key="11">
    <source>
        <dbReference type="RGD" id="1642421"/>
    </source>
</evidence>
<dbReference type="InterPro" id="IPR050831">
    <property type="entry name" value="CEA_cell_adhesion"/>
</dbReference>
<evidence type="ECO:0000313" key="10">
    <source>
        <dbReference type="Proteomes" id="UP000002494"/>
    </source>
</evidence>
<keyword evidence="1 7" id="KW-0732">Signal</keyword>
<evidence type="ECO:0000256" key="5">
    <source>
        <dbReference type="SAM" id="MobiDB-lite"/>
    </source>
</evidence>
<evidence type="ECO:0000256" key="1">
    <source>
        <dbReference type="ARBA" id="ARBA00022729"/>
    </source>
</evidence>
<keyword evidence="6" id="KW-0472">Membrane</keyword>
<name>A0ABZ3NNN5_RAT</name>
<dbReference type="PROSITE" id="PS50835">
    <property type="entry name" value="IG_LIKE"/>
    <property type="match status" value="3"/>
</dbReference>
<sequence length="478" mass="54276">MEPPSAHPPMCVPWQGLLLAASLLTIWNFPATATPTAESVPPAVLEGQSVLLLAHNLPDNLLAYHWYKGKRSIDKDLIIMYEIKSQETKQGKLYSGKETLYPNGSLMLQNVTLKQSGIYHLNIHSADNQKSVFVEVFVYPLLSKPTIRSNRTTAVEGRDTVELTCDPLFRKTTYLWHLNGKKLRVDDRIALSRDNATLTLLRVSRHFRGRYECEAKNPLGAFHSDPFTLDVFYGPDTPEIFPPHKYFEEGRSMWLSCQAVSHPKAHYSWNVNGEPWNARQELSIHQVSISNNGLYTCLVNNAATGRNNSKVKEVIIVEKLPKPHIQVKNETVLEHHFVDLTCISENTGVSIWWTFNNQKLKATDRMTFSWNNRRLTIDPVTKEDAGAYQCEVSNPLNTRLSDPVKLAVLYQPSKSPLLSPTIVASLVAEVLAGLAILGGLAYFVFFKKLDNPESHEGVHRQERKNWKRAKRKRRKSKK</sequence>
<dbReference type="SUPFAM" id="SSF48726">
    <property type="entry name" value="Immunoglobulin"/>
    <property type="match status" value="4"/>
</dbReference>
<dbReference type="VEuPathDB" id="HostDB:ENSRNOG00000030331"/>
<dbReference type="CDD" id="cd05774">
    <property type="entry name" value="IgV_CEACAM_D1"/>
    <property type="match status" value="1"/>
</dbReference>
<feature type="transmembrane region" description="Helical" evidence="6">
    <location>
        <begin position="422"/>
        <end position="445"/>
    </location>
</feature>
<feature type="domain" description="Ig-like" evidence="8">
    <location>
        <begin position="145"/>
        <end position="230"/>
    </location>
</feature>
<keyword evidence="6" id="KW-1133">Transmembrane helix</keyword>
<evidence type="ECO:0000256" key="7">
    <source>
        <dbReference type="SAM" id="SignalP"/>
    </source>
</evidence>
<dbReference type="HOGENOM" id="CLU_024555_2_1_1"/>
<dbReference type="Pfam" id="PF13895">
    <property type="entry name" value="Ig_2"/>
    <property type="match status" value="1"/>
</dbReference>
<dbReference type="SMART" id="SM00409">
    <property type="entry name" value="IG"/>
    <property type="match status" value="4"/>
</dbReference>
<reference evidence="9" key="1">
    <citation type="submission" date="2024-01" db="EMBL/GenBank/DDBJ databases">
        <title>GRCr8: a new rat reference genome assembly contstructed from accurate long reads and long range scaffolding.</title>
        <authorList>
            <person name="Doris P.A."/>
            <person name="Kalbfleisch T."/>
            <person name="Li K."/>
            <person name="Howe K."/>
            <person name="Wood J."/>
        </authorList>
    </citation>
    <scope>NUCLEOTIDE SEQUENCE [LARGE SCALE GENOMIC DNA]</scope>
    <source>
        <strain evidence="9">Brown Norway</strain>
    </source>
</reference>
<evidence type="ECO:0000259" key="8">
    <source>
        <dbReference type="PROSITE" id="PS50835"/>
    </source>
</evidence>
<feature type="compositionally biased region" description="Basic and acidic residues" evidence="5">
    <location>
        <begin position="454"/>
        <end position="464"/>
    </location>
</feature>
<dbReference type="Bgee" id="ENSRNOG00000030331">
    <property type="expression patterns" value="Expressed in testis and 5 other cell types or tissues"/>
</dbReference>
<feature type="domain" description="Ig-like" evidence="8">
    <location>
        <begin position="321"/>
        <end position="401"/>
    </location>
</feature>
<proteinExistence type="inferred from homology"/>
<comment type="similarity">
    <text evidence="4">Belongs to the immunoglobulin superfamily. CEA family.</text>
</comment>
<feature type="domain" description="Ig-like" evidence="8">
    <location>
        <begin position="235"/>
        <end position="313"/>
    </location>
</feature>
<dbReference type="InterPro" id="IPR003599">
    <property type="entry name" value="Ig_sub"/>
</dbReference>
<dbReference type="RGD" id="1642421">
    <property type="gene designation" value="Ceacam6"/>
</dbReference>
<keyword evidence="3" id="KW-0393">Immunoglobulin domain</keyword>
<evidence type="ECO:0000256" key="2">
    <source>
        <dbReference type="ARBA" id="ARBA00023180"/>
    </source>
</evidence>
<dbReference type="InterPro" id="IPR013106">
    <property type="entry name" value="Ig_V-set"/>
</dbReference>
<dbReference type="OrthoDB" id="6159398at2759"/>